<evidence type="ECO:0000256" key="7">
    <source>
        <dbReference type="ARBA" id="ARBA00023306"/>
    </source>
</evidence>
<protein>
    <submittedName>
        <fullName evidence="9">Uncharacterized protein</fullName>
    </submittedName>
</protein>
<dbReference type="PANTHER" id="PTHR12172:SF0">
    <property type="entry name" value="CELL CYCLE CHECKPOINT PROTEIN RAD17"/>
    <property type="match status" value="1"/>
</dbReference>
<accession>A0A0S4J9S6</accession>
<dbReference type="Proteomes" id="UP000051952">
    <property type="component" value="Unassembled WGS sequence"/>
</dbReference>
<dbReference type="GO" id="GO:0033314">
    <property type="term" value="P:mitotic DNA replication checkpoint signaling"/>
    <property type="evidence" value="ECO:0007669"/>
    <property type="project" value="TreeGrafter"/>
</dbReference>
<dbReference type="GO" id="GO:0006281">
    <property type="term" value="P:DNA repair"/>
    <property type="evidence" value="ECO:0007669"/>
    <property type="project" value="InterPro"/>
</dbReference>
<evidence type="ECO:0000313" key="10">
    <source>
        <dbReference type="Proteomes" id="UP000051952"/>
    </source>
</evidence>
<comment type="subcellular location">
    <subcellularLocation>
        <location evidence="1">Nucleus</location>
    </subcellularLocation>
</comment>
<proteinExistence type="inferred from homology"/>
<evidence type="ECO:0000256" key="4">
    <source>
        <dbReference type="ARBA" id="ARBA00022763"/>
    </source>
</evidence>
<dbReference type="InterPro" id="IPR004582">
    <property type="entry name" value="Checkpoint_prot_Rad17_Rad24"/>
</dbReference>
<gene>
    <name evidence="9" type="ORF">BSAL_09330</name>
</gene>
<dbReference type="GO" id="GO:0003682">
    <property type="term" value="F:chromatin binding"/>
    <property type="evidence" value="ECO:0007669"/>
    <property type="project" value="TreeGrafter"/>
</dbReference>
<evidence type="ECO:0000256" key="1">
    <source>
        <dbReference type="ARBA" id="ARBA00004123"/>
    </source>
</evidence>
<dbReference type="GO" id="GO:0005634">
    <property type="term" value="C:nucleus"/>
    <property type="evidence" value="ECO:0007669"/>
    <property type="project" value="UniProtKB-SubCell"/>
</dbReference>
<keyword evidence="5" id="KW-0067">ATP-binding</keyword>
<dbReference type="AlphaFoldDB" id="A0A0S4J9S6"/>
<evidence type="ECO:0000256" key="5">
    <source>
        <dbReference type="ARBA" id="ARBA00022840"/>
    </source>
</evidence>
<keyword evidence="7" id="KW-0131">Cell cycle</keyword>
<evidence type="ECO:0000256" key="8">
    <source>
        <dbReference type="SAM" id="MobiDB-lite"/>
    </source>
</evidence>
<dbReference type="GO" id="GO:0000077">
    <property type="term" value="P:DNA damage checkpoint signaling"/>
    <property type="evidence" value="ECO:0007669"/>
    <property type="project" value="TreeGrafter"/>
</dbReference>
<dbReference type="OrthoDB" id="10265971at2759"/>
<feature type="region of interest" description="Disordered" evidence="8">
    <location>
        <begin position="570"/>
        <end position="597"/>
    </location>
</feature>
<dbReference type="GO" id="GO:0005524">
    <property type="term" value="F:ATP binding"/>
    <property type="evidence" value="ECO:0007669"/>
    <property type="project" value="UniProtKB-KW"/>
</dbReference>
<comment type="similarity">
    <text evidence="2">Belongs to the rad17/RAD24 family.</text>
</comment>
<dbReference type="VEuPathDB" id="TriTrypDB:BSAL_09330"/>
<keyword evidence="4" id="KW-0227">DNA damage</keyword>
<evidence type="ECO:0000313" key="9">
    <source>
        <dbReference type="EMBL" id="CUG87240.1"/>
    </source>
</evidence>
<dbReference type="PANTHER" id="PTHR12172">
    <property type="entry name" value="CELL CYCLE CHECKPOINT PROTEIN RAD17"/>
    <property type="match status" value="1"/>
</dbReference>
<dbReference type="SUPFAM" id="SSF52540">
    <property type="entry name" value="P-loop containing nucleoside triphosphate hydrolases"/>
    <property type="match status" value="1"/>
</dbReference>
<keyword evidence="3" id="KW-0547">Nucleotide-binding</keyword>
<sequence length="866" mass="93546">MWHELYAPSSVADCTWSRQKVTELTNIIYRFWGGGEDGAVLVYGPSGCGKTSAIAPIVKSIEPHVVLRCHSMAPDVPTVKGVEDLQRFLASRYDSSSEGQQSIIGEHRLLAPESTNEDSKKRPLCIQLVKLLCFGDSYHTNGGGGGGNGTSVSHAMLRFLQQLQQQQRSNNNNASSCSLEPVTITFFLHTTHDSHSDKVNLNQYFGDAVVNHPYLIKFHCTAATVRALKSRLASVLTTVRAKEAAADSKRMSRIALSSAELDRIASCANGDIRQAMLQLQFMSIDPNPTSIGGASSQDRQHQRRGATIVVDADATDDDNDEAERLFGGASSQRPPAKPSKSTKARAAAAAAAAKPQASSSQRSHPRGSLNTSSSTIEDLLNLNDAQSASNSSLSPLDHVASAAKNGSNSSTHIKATVGVRDDYIDVAHASARLLTQKYDVVDVLRVLTVPPERLLGYMTNNMFHYFESYQLGEYAECCALVSALESFSTPQECAEHGGGIGVIGGDDQTGGGGGGGNIRRVKLQPQEQEVLSRMGLHVLHRGYCTLHKNVFIPKVLLSQKPPPFMPPCFPRVSSEGNQATNKWRRNKWRGPPEKRSRFTMENGEDLAWCLPADEDDAAVVGGGGPSTRTFTDVERLRSEWAERILAICPTTSAKTGHGSDMMHASSSNHHHINTIVDALRGMFMPEDRNCCSVNDVMLDVMPLLPKIVFDVRRFHSNPAMAHHHSKGSWEVVNSCAAGRQELPIAFNSAAAASPVASNTLARPPGVGVKRTMMNFNKPITQSPPPQSSQPPVATAANNNIAPMRRRLNVREAEVLSAAYSVLVLSTRRPAVTTPSIFPEFLSGSVCADGCSPTTDDLLADDPIEDA</sequence>
<organism evidence="9 10">
    <name type="scientific">Bodo saltans</name>
    <name type="common">Flagellated protozoan</name>
    <dbReference type="NCBI Taxonomy" id="75058"/>
    <lineage>
        <taxon>Eukaryota</taxon>
        <taxon>Discoba</taxon>
        <taxon>Euglenozoa</taxon>
        <taxon>Kinetoplastea</taxon>
        <taxon>Metakinetoplastina</taxon>
        <taxon>Eubodonida</taxon>
        <taxon>Bodonidae</taxon>
        <taxon>Bodo</taxon>
    </lineage>
</organism>
<evidence type="ECO:0000256" key="3">
    <source>
        <dbReference type="ARBA" id="ARBA00022741"/>
    </source>
</evidence>
<evidence type="ECO:0000256" key="2">
    <source>
        <dbReference type="ARBA" id="ARBA00006168"/>
    </source>
</evidence>
<dbReference type="InterPro" id="IPR027417">
    <property type="entry name" value="P-loop_NTPase"/>
</dbReference>
<evidence type="ECO:0000256" key="6">
    <source>
        <dbReference type="ARBA" id="ARBA00023242"/>
    </source>
</evidence>
<dbReference type="EMBL" id="CYKH01001477">
    <property type="protein sequence ID" value="CUG87240.1"/>
    <property type="molecule type" value="Genomic_DNA"/>
</dbReference>
<reference evidence="10" key="1">
    <citation type="submission" date="2015-09" db="EMBL/GenBank/DDBJ databases">
        <authorList>
            <consortium name="Pathogen Informatics"/>
        </authorList>
    </citation>
    <scope>NUCLEOTIDE SEQUENCE [LARGE SCALE GENOMIC DNA]</scope>
    <source>
        <strain evidence="10">Lake Konstanz</strain>
    </source>
</reference>
<name>A0A0S4J9S6_BODSA</name>
<dbReference type="Gene3D" id="3.40.50.300">
    <property type="entry name" value="P-loop containing nucleotide triphosphate hydrolases"/>
    <property type="match status" value="1"/>
</dbReference>
<keyword evidence="6" id="KW-0539">Nucleus</keyword>
<keyword evidence="10" id="KW-1185">Reference proteome</keyword>
<feature type="region of interest" description="Disordered" evidence="8">
    <location>
        <begin position="309"/>
        <end position="373"/>
    </location>
</feature>
<dbReference type="GO" id="GO:0003689">
    <property type="term" value="F:DNA clamp loader activity"/>
    <property type="evidence" value="ECO:0007669"/>
    <property type="project" value="TreeGrafter"/>
</dbReference>
<feature type="compositionally biased region" description="Low complexity" evidence="8">
    <location>
        <begin position="338"/>
        <end position="362"/>
    </location>
</feature>